<dbReference type="PANTHER" id="PTHR43591">
    <property type="entry name" value="METHYLTRANSFERASE"/>
    <property type="match status" value="1"/>
</dbReference>
<evidence type="ECO:0000313" key="2">
    <source>
        <dbReference type="Proteomes" id="UP000469558"/>
    </source>
</evidence>
<protein>
    <submittedName>
        <fullName evidence="1">Secondary metabolism regulator</fullName>
    </submittedName>
</protein>
<dbReference type="CDD" id="cd02440">
    <property type="entry name" value="AdoMet_MTases"/>
    <property type="match status" value="1"/>
</dbReference>
<dbReference type="Pfam" id="PF13489">
    <property type="entry name" value="Methyltransf_23"/>
    <property type="match status" value="1"/>
</dbReference>
<dbReference type="EMBL" id="QGMK01000074">
    <property type="protein sequence ID" value="TVY84551.1"/>
    <property type="molecule type" value="Genomic_DNA"/>
</dbReference>
<keyword evidence="2" id="KW-1185">Reference proteome</keyword>
<dbReference type="SUPFAM" id="SSF53335">
    <property type="entry name" value="S-adenosyl-L-methionine-dependent methyltransferases"/>
    <property type="match status" value="1"/>
</dbReference>
<comment type="caution">
    <text evidence="1">The sequence shown here is derived from an EMBL/GenBank/DDBJ whole genome shotgun (WGS) entry which is preliminary data.</text>
</comment>
<accession>A0A8T9CGF5</accession>
<name>A0A8T9CGF5_9HELO</name>
<sequence length="342" mass="39611">MPIAADEEEEEAFDADSTYGAYSDVTDTASVTSSIMRFREENGRTYHSYGSTDHVSALFLARYYPEETYNQSQWGPNDEQAKDQQDISHHFWSLMLHGELYEAPVKNPQRILDVGTGTGQWVIDVAEKHPEADVKGIDVSPIQPMWVPPNARFELDDYNMEWQDSDKYDLIHQRELLGSIPDWPKFYRECFKALKPGGWIDCSEPGLYFESHYDTLGEDHAYKTWGSAMLEAGNRAGMSFDVGPYIKQWLEDAGFVNARERKLCCTIGKWSNDAWERDVGVWEQLRLERGVQDFCERRFMNNLGWRAEEVAVFCARMRAALKNNRLLAHHWFYFVVGQKPLE</sequence>
<reference evidence="1 2" key="1">
    <citation type="submission" date="2018-05" db="EMBL/GenBank/DDBJ databases">
        <title>Genome sequencing and assembly of the regulated plant pathogen Lachnellula willkommii and related sister species for the development of diagnostic species identification markers.</title>
        <authorList>
            <person name="Giroux E."/>
            <person name="Bilodeau G."/>
        </authorList>
    </citation>
    <scope>NUCLEOTIDE SEQUENCE [LARGE SCALE GENOMIC DNA]</scope>
    <source>
        <strain evidence="1 2">CBS 268.59</strain>
    </source>
</reference>
<dbReference type="PANTHER" id="PTHR43591:SF24">
    <property type="entry name" value="2-METHOXY-6-POLYPRENYL-1,4-BENZOQUINOL METHYLASE, MITOCHONDRIAL"/>
    <property type="match status" value="1"/>
</dbReference>
<dbReference type="GO" id="GO:0008168">
    <property type="term" value="F:methyltransferase activity"/>
    <property type="evidence" value="ECO:0007669"/>
    <property type="project" value="TreeGrafter"/>
</dbReference>
<evidence type="ECO:0000313" key="1">
    <source>
        <dbReference type="EMBL" id="TVY84551.1"/>
    </source>
</evidence>
<dbReference type="Proteomes" id="UP000469558">
    <property type="component" value="Unassembled WGS sequence"/>
</dbReference>
<gene>
    <name evidence="1" type="primary">LAE1_13</name>
    <name evidence="1" type="ORF">LSUE1_G000744</name>
</gene>
<dbReference type="Gene3D" id="3.40.50.150">
    <property type="entry name" value="Vaccinia Virus protein VP39"/>
    <property type="match status" value="1"/>
</dbReference>
<dbReference type="AlphaFoldDB" id="A0A8T9CGF5"/>
<dbReference type="InterPro" id="IPR029063">
    <property type="entry name" value="SAM-dependent_MTases_sf"/>
</dbReference>
<dbReference type="OrthoDB" id="2013972at2759"/>
<proteinExistence type="predicted"/>
<organism evidence="1 2">
    <name type="scientific">Lachnellula suecica</name>
    <dbReference type="NCBI Taxonomy" id="602035"/>
    <lineage>
        <taxon>Eukaryota</taxon>
        <taxon>Fungi</taxon>
        <taxon>Dikarya</taxon>
        <taxon>Ascomycota</taxon>
        <taxon>Pezizomycotina</taxon>
        <taxon>Leotiomycetes</taxon>
        <taxon>Helotiales</taxon>
        <taxon>Lachnaceae</taxon>
        <taxon>Lachnellula</taxon>
    </lineage>
</organism>